<feature type="repeat" description="WD" evidence="3">
    <location>
        <begin position="829"/>
        <end position="870"/>
    </location>
</feature>
<evidence type="ECO:0000313" key="6">
    <source>
        <dbReference type="Proteomes" id="UP000800093"/>
    </source>
</evidence>
<dbReference type="Gene3D" id="3.40.50.300">
    <property type="entry name" value="P-loop containing nucleotide triphosphate hydrolases"/>
    <property type="match status" value="1"/>
</dbReference>
<dbReference type="InterPro" id="IPR001680">
    <property type="entry name" value="WD40_rpt"/>
</dbReference>
<feature type="repeat" description="WD" evidence="3">
    <location>
        <begin position="871"/>
        <end position="912"/>
    </location>
</feature>
<dbReference type="OrthoDB" id="538223at2759"/>
<dbReference type="InterPro" id="IPR027417">
    <property type="entry name" value="P-loop_NTPase"/>
</dbReference>
<dbReference type="SUPFAM" id="SSF52540">
    <property type="entry name" value="P-loop containing nucleoside triphosphate hydrolases"/>
    <property type="match status" value="1"/>
</dbReference>
<dbReference type="PROSITE" id="PS50294">
    <property type="entry name" value="WD_REPEATS_REGION"/>
    <property type="match status" value="11"/>
</dbReference>
<dbReference type="Gene3D" id="2.130.10.10">
    <property type="entry name" value="YVTN repeat-like/Quinoprotein amine dehydrogenase"/>
    <property type="match status" value="6"/>
</dbReference>
<dbReference type="InterPro" id="IPR036322">
    <property type="entry name" value="WD40_repeat_dom_sf"/>
</dbReference>
<evidence type="ECO:0000259" key="4">
    <source>
        <dbReference type="PROSITE" id="PS50837"/>
    </source>
</evidence>
<dbReference type="CDD" id="cd00200">
    <property type="entry name" value="WD40"/>
    <property type="match status" value="2"/>
</dbReference>
<feature type="repeat" description="WD" evidence="3">
    <location>
        <begin position="1121"/>
        <end position="1162"/>
    </location>
</feature>
<feature type="repeat" description="WD" evidence="3">
    <location>
        <begin position="1247"/>
        <end position="1288"/>
    </location>
</feature>
<dbReference type="InterPro" id="IPR019775">
    <property type="entry name" value="WD40_repeat_CS"/>
</dbReference>
<dbReference type="InterPro" id="IPR015943">
    <property type="entry name" value="WD40/YVTN_repeat-like_dom_sf"/>
</dbReference>
<feature type="repeat" description="WD" evidence="3">
    <location>
        <begin position="1163"/>
        <end position="1204"/>
    </location>
</feature>
<reference evidence="6" key="1">
    <citation type="journal article" date="2020" name="Stud. Mycol.">
        <title>101 Dothideomycetes genomes: A test case for predicting lifestyles and emergence of pathogens.</title>
        <authorList>
            <person name="Haridas S."/>
            <person name="Albert R."/>
            <person name="Binder M."/>
            <person name="Bloem J."/>
            <person name="LaButti K."/>
            <person name="Salamov A."/>
            <person name="Andreopoulos B."/>
            <person name="Baker S."/>
            <person name="Barry K."/>
            <person name="Bills G."/>
            <person name="Bluhm B."/>
            <person name="Cannon C."/>
            <person name="Castanera R."/>
            <person name="Culley D."/>
            <person name="Daum C."/>
            <person name="Ezra D."/>
            <person name="Gonzalez J."/>
            <person name="Henrissat B."/>
            <person name="Kuo A."/>
            <person name="Liang C."/>
            <person name="Lipzen A."/>
            <person name="Lutzoni F."/>
            <person name="Magnuson J."/>
            <person name="Mondo S."/>
            <person name="Nolan M."/>
            <person name="Ohm R."/>
            <person name="Pangilinan J."/>
            <person name="Park H.-J."/>
            <person name="Ramirez L."/>
            <person name="Alfaro M."/>
            <person name="Sun H."/>
            <person name="Tritt A."/>
            <person name="Yoshinaga Y."/>
            <person name="Zwiers L.-H."/>
            <person name="Turgeon B."/>
            <person name="Goodwin S."/>
            <person name="Spatafora J."/>
            <person name="Crous P."/>
            <person name="Grigoriev I."/>
        </authorList>
    </citation>
    <scope>NUCLEOTIDE SEQUENCE [LARGE SCALE GENOMIC DNA]</scope>
    <source>
        <strain evidence="6">CBS 304.66</strain>
    </source>
</reference>
<feature type="repeat" description="WD" evidence="3">
    <location>
        <begin position="1079"/>
        <end position="1120"/>
    </location>
</feature>
<dbReference type="InterPro" id="IPR056884">
    <property type="entry name" value="NPHP3-like_N"/>
</dbReference>
<evidence type="ECO:0000256" key="3">
    <source>
        <dbReference type="PROSITE-ProRule" id="PRU00221"/>
    </source>
</evidence>
<keyword evidence="1 3" id="KW-0853">WD repeat</keyword>
<dbReference type="PROSITE" id="PS50837">
    <property type="entry name" value="NACHT"/>
    <property type="match status" value="1"/>
</dbReference>
<dbReference type="SMART" id="SM00320">
    <property type="entry name" value="WD40"/>
    <property type="match status" value="12"/>
</dbReference>
<dbReference type="PANTHER" id="PTHR19848">
    <property type="entry name" value="WD40 REPEAT PROTEIN"/>
    <property type="match status" value="1"/>
</dbReference>
<proteinExistence type="predicted"/>
<dbReference type="FunFam" id="2.130.10.10:FF:000228">
    <property type="entry name" value="COMPASS-like H3K4 histone methylase component WDR5A"/>
    <property type="match status" value="1"/>
</dbReference>
<dbReference type="PROSITE" id="PS00678">
    <property type="entry name" value="WD_REPEATS_1"/>
    <property type="match status" value="10"/>
</dbReference>
<sequence length="1432" mass="160187">MHLLRRSNTGEFSLTEDLVGDGTIPPYSILSHRWGLETEEVTFEDMISGTYKNKPGYKKIQFCGEQARRDNLQYFWIDTCCINKSNHGEHQKAINSMFRWYQNAVKCYVYLSDIVTIELEKSNNTNKHHWELAFQESEWFTRGWTLQELIAPSSVEFFSHEGKQLGNKKTLERQIHQITGIPILALQGEPLNQFSDNERFSWIERRQTKLTEDKAYSLLGIFDVYIPIRYGEGMASAFKRLEDEIDTVKKCIQDLWLTDPRDDKKRIEDTKGGLIDGSYLWILKNSAFQRWRNDQHSQLLWIKGDPGKGKTMLLCGIVNELKKSIDKTDLLSYFFCQATDSRINNAIGVLRGLLYLLVIQQPSLVSHIRNKYDHAGKSLFEDANSWVALSEIFTSMIEGLRLNKIYLIIDALDECVADLPKLLGCIIQTSAASSRVKWIVSSRNWPDIEECLERARHKVRLSLELNAQSVSEAVSVFIQHKVRQLEEQKRYNDKIRNAVLDYLSLNAHGTFLWVALVCQNLESIPKRNVMKKLDSFPPGLNALYERMVQQINNLDEAGLCKQILALAVVVYQPIMLEELVTLTEQLGDLADDLESIQEIIGYCGSFLTLRENTIYFVHQSAKEFLLAHASLNVFPSEEEDTHGIIFSRSLQAMPRLLHRDMYRLGKLGYPTENIKRPEPDPLAALRYSCIYWIDHLYDSCLSSPANNRISLQDGGTVHSFLRTKYLYWLEALSLCQSMSKGIVSMTKLAGLVQGRIDAPLLNELIQDARRFIMNHKQAIGISPLQVYTSALLFSPARSLIKGLFKEEGLKGITTVPPIRDSWSACIQTLEGHSDNVTSVAFSHDSTRVASASYDETIKIWDASSGECLQTLTGHSNNVNSVAFSHDSTRVASASWDKTVKIWDASSGECLQTLECHSHYVNSVAFSHDSTRVASASYDKTVKICDMSNGECLRTLKGHSNIVNSVAFSHDSTRVASASYDRTVKIWDASSGECLQTLEGHSFNSVTFSHDSTRVASASWDETIKILDASSGECLQTLEGHSDYVYSVAFSQDSTQVASASYDGTIKIWDASSGECLQTFAGHSNNVNSVAFSHDSTRVASASWDKTVKIWDASSDECLQTLECHSRYVNSVAFSYDSTQMASASCDETVKIWDTSSCECLQTLKGHSRNVNSVAFSYDSTRVASASWDETVKIWDASSGECLRTFEGHRDYVNSVAFSYDSTRTVSASLDETVKIWDASSGECLQTLTGHSDNVNSVAFSHDSTRLASASLDETIKIWDANSGECLQTLEGHSDNVNAVAFSQDSTWLASASWDETVKIWDASSGECLQTFSIGKSLTRISFNLTGSYLLTEIGTINISALSDSRLLPPASKPQNPQYQGLALSADGVWITNNSENLVWLPSEYRPSCSAVLGKTIGIGVGSGRVWLCKAAF</sequence>
<dbReference type="Pfam" id="PF24883">
    <property type="entry name" value="NPHP3_N"/>
    <property type="match status" value="1"/>
</dbReference>
<dbReference type="Pfam" id="PF06985">
    <property type="entry name" value="HET"/>
    <property type="match status" value="1"/>
</dbReference>
<dbReference type="InterPro" id="IPR010730">
    <property type="entry name" value="HET"/>
</dbReference>
<dbReference type="GO" id="GO:0035097">
    <property type="term" value="C:histone methyltransferase complex"/>
    <property type="evidence" value="ECO:0007669"/>
    <property type="project" value="UniProtKB-ARBA"/>
</dbReference>
<comment type="caution">
    <text evidence="5">The sequence shown here is derived from an EMBL/GenBank/DDBJ whole genome shotgun (WGS) entry which is preliminary data.</text>
</comment>
<dbReference type="EMBL" id="ML986772">
    <property type="protein sequence ID" value="KAF2258299.1"/>
    <property type="molecule type" value="Genomic_DNA"/>
</dbReference>
<feature type="repeat" description="WD" evidence="3">
    <location>
        <begin position="955"/>
        <end position="996"/>
    </location>
</feature>
<protein>
    <submittedName>
        <fullName evidence="5">WD40 repeat-like protein</fullName>
    </submittedName>
</protein>
<evidence type="ECO:0000256" key="2">
    <source>
        <dbReference type="ARBA" id="ARBA00022737"/>
    </source>
</evidence>
<dbReference type="InterPro" id="IPR007111">
    <property type="entry name" value="NACHT_NTPase"/>
</dbReference>
<dbReference type="SUPFAM" id="SSF50978">
    <property type="entry name" value="WD40 repeat-like"/>
    <property type="match status" value="3"/>
</dbReference>
<dbReference type="Proteomes" id="UP000800093">
    <property type="component" value="Unassembled WGS sequence"/>
</dbReference>
<dbReference type="PANTHER" id="PTHR19848:SF8">
    <property type="entry name" value="F-BOX AND WD REPEAT DOMAIN CONTAINING 7"/>
    <property type="match status" value="1"/>
</dbReference>
<dbReference type="PROSITE" id="PS50082">
    <property type="entry name" value="WD_REPEATS_2"/>
    <property type="match status" value="11"/>
</dbReference>
<evidence type="ECO:0000256" key="1">
    <source>
        <dbReference type="ARBA" id="ARBA00022574"/>
    </source>
</evidence>
<evidence type="ECO:0000313" key="5">
    <source>
        <dbReference type="EMBL" id="KAF2258299.1"/>
    </source>
</evidence>
<feature type="domain" description="NACHT" evidence="4">
    <location>
        <begin position="298"/>
        <end position="519"/>
    </location>
</feature>
<feature type="repeat" description="WD" evidence="3">
    <location>
        <begin position="1205"/>
        <end position="1246"/>
    </location>
</feature>
<gene>
    <name evidence="5" type="ORF">CC78DRAFT_126550</name>
</gene>
<organism evidence="5 6">
    <name type="scientific">Lojkania enalia</name>
    <dbReference type="NCBI Taxonomy" id="147567"/>
    <lineage>
        <taxon>Eukaryota</taxon>
        <taxon>Fungi</taxon>
        <taxon>Dikarya</taxon>
        <taxon>Ascomycota</taxon>
        <taxon>Pezizomycotina</taxon>
        <taxon>Dothideomycetes</taxon>
        <taxon>Pleosporomycetidae</taxon>
        <taxon>Pleosporales</taxon>
        <taxon>Pleosporales incertae sedis</taxon>
        <taxon>Lojkania</taxon>
    </lineage>
</organism>
<keyword evidence="2" id="KW-0677">Repeat</keyword>
<keyword evidence="6" id="KW-1185">Reference proteome</keyword>
<feature type="repeat" description="WD" evidence="3">
    <location>
        <begin position="1037"/>
        <end position="1078"/>
    </location>
</feature>
<name>A0A9P4N122_9PLEO</name>
<dbReference type="Pfam" id="PF00400">
    <property type="entry name" value="WD40"/>
    <property type="match status" value="12"/>
</dbReference>
<dbReference type="PRINTS" id="PR00320">
    <property type="entry name" value="GPROTEINBRPT"/>
</dbReference>
<feature type="repeat" description="WD" evidence="3">
    <location>
        <begin position="913"/>
        <end position="954"/>
    </location>
</feature>
<feature type="repeat" description="WD" evidence="3">
    <location>
        <begin position="1289"/>
        <end position="1330"/>
    </location>
</feature>
<accession>A0A9P4N122</accession>
<dbReference type="FunFam" id="3.40.50.300:FF:001638">
    <property type="entry name" value="NACHT and WD40 domain protein"/>
    <property type="match status" value="1"/>
</dbReference>
<dbReference type="InterPro" id="IPR020472">
    <property type="entry name" value="WD40_PAC1"/>
</dbReference>